<dbReference type="SMART" id="SM01359">
    <property type="entry name" value="A2M_N_2"/>
    <property type="match status" value="1"/>
</dbReference>
<feature type="domain" description="Alpha-2-macroglobulin bait region" evidence="2">
    <location>
        <begin position="862"/>
        <end position="1001"/>
    </location>
</feature>
<dbReference type="RefSeq" id="WP_018713351.1">
    <property type="nucleotide sequence ID" value="NZ_CP053832.1"/>
</dbReference>
<dbReference type="PANTHER" id="PTHR40094:SF1">
    <property type="entry name" value="UBIQUITIN DOMAIN-CONTAINING PROTEIN"/>
    <property type="match status" value="1"/>
</dbReference>
<accession>A0AAE7E9K7</accession>
<organism evidence="4 5">
    <name type="scientific">Campylobacter ureolyticus</name>
    <dbReference type="NCBI Taxonomy" id="827"/>
    <lineage>
        <taxon>Bacteria</taxon>
        <taxon>Pseudomonadati</taxon>
        <taxon>Campylobacterota</taxon>
        <taxon>Epsilonproteobacteria</taxon>
        <taxon>Campylobacterales</taxon>
        <taxon>Campylobacteraceae</taxon>
        <taxon>Campylobacter</taxon>
    </lineage>
</organism>
<dbReference type="EMBL" id="CP053832">
    <property type="protein sequence ID" value="QKF84156.1"/>
    <property type="molecule type" value="Genomic_DNA"/>
</dbReference>
<dbReference type="InterPro" id="IPR001599">
    <property type="entry name" value="Macroglobln_a2"/>
</dbReference>
<evidence type="ECO:0000313" key="4">
    <source>
        <dbReference type="EMBL" id="QKF84156.1"/>
    </source>
</evidence>
<sequence length="1704" mass="195459">MRFVTVFLLVLNVVFANAIDEIKVYKDRVEFYSKTFDNSKIGKVFRDDFITCEPKIDGIFHQESNELITFYSKTTLPTSTTFNCSYNDEKISFKSDKFQIEKFQKMDKNRYFISFNDEVINLKENIKVITLDEKIVPFKLHILSSSEAIIEVLSSDSYTLKISKNVKNPKNSSLENDAILNSFGQSDDELKSSKTLELDTTLIKPLSYPDKMLGFRLYMDDYLWLNNVLVSCDDTQNFKVIDSGYENSKSYFDIVSSDLKDNSEYEITLKKGFGEKNYKVLKKDLKFRLKTADFAPEIWFLDDKPYISSKEKIALKSINLKEIKTVLSKVEDENLRYFLNFDDDTNTFSDEKSQNFHLDFEPNKEIKTLLEFDFDKDGIYNLEIFYKDKDERLKSINKFIYYSDLALHTKVFKDEIFVFVNRLSNNEVVKNAQITVFSNKNKIIAKGITDEKGVFKFSQKNIIDKKPKSILVNLNSERNFLILDEFQNPKSTQKPVESTSKGADVLFQNPKSTQKPKAYVYLTSDIVRPNSEISGIIILKENFKSLKNLPIKVRVYDAQNSKIYEKSFMLDEFGSLDFKIENGFKTSGKQRLEVIFENKILARKDFFIESFIPQNLKANVKFSKEFYTKDEKPLLNLSANYLFGQNASNLSGDLSVSFMNSTFKNDKFKDYTFDDSSLNEKDLYFDEKTILLDENASSKILILPTFNAPLNSVINIKASFLLNDSGKNVAGYSQSKFYPFKSIVGINLEKNILDQNQDLKASFITIDPATLNETKSSLKASLYKEEWIYTLDEKGFLSWFKKDNKLKDFDIKNNFLTVKNPGFGNYKLEVLDLNSSHKSVVSFEVSGFGSDELVPTKRLSKASIKTDKLIYNDDENISLTISSALKDPLMLVSFESDKLIDYKILKLSGKATNLSFKVPLNFKGGYIKAKLLRLSDTPSTFLPFKAWDQIYIENNSSKFNLKPEILAPNLVKSNQNLEVTIHAKPNTKIALFGVEEGILNLLGQKSPKSYEFFKTKLAVLGSDFDIYDKLTNFKNDGKVLKFGSGEMLKSAAMKKYLDPLENKKIDTFIFMQTAVTDENGTAKFSKFIPANLNTKIRLDAIAIGQNQIGEESTFVVIKDDILVKVPLIVYLLNGDEVNLIFKIFNNTNKELKPKITLSQSPNLELSYDKNLSISQNSFKDLIVKTKALSLGKGDINITIDDKTTNLNFEILEPNSLNTDVKSGIVEGKKEFMFDKLDKVKVQISSNLQTLFIDEMDKLINYPYGCSEQKSSQLLALMFLNPANKAGKTDRENFINLGIRDLLSLQNENGDFGYWRANSNVDEFSSIYATHALLLLKENGFEVPQISLNKALKSLKQKGINSNLSSIYALYILSQDSKNNLDEKINLLLDNKFYKDDLLKLFLTAAILQNQGLNKEQGINKELESIKEQIKAFKIDKMQNKELNFASKIRDLSFSLYLNLKYFKDDELSQKLLNEIVLLKNNIKSTQDRAFVLLAINEFEKKQDKDKSLKIIVKNSDDLYMFSQNANLNIDLKDKNLTIESSNKAYYSLISYDYRKKPIKNSLEMKSLNIKREFVDSNGNLVDLANLKINDLIFAKITLKFNQNFNDILVYQKVPSCLEIVNERIIQNIRDKKLKDDISMVHKEIKDGSITDFLPPVYSGENITFYTPFKVVLSGTCKLPQVNVESMYDEKINDYSLEAYEIKVK</sequence>
<gene>
    <name evidence="4" type="ORF">CURT_0645</name>
</gene>
<dbReference type="InterPro" id="IPR021868">
    <property type="entry name" value="Alpha_2_Macroglob_MG3"/>
</dbReference>
<dbReference type="Pfam" id="PF11974">
    <property type="entry name" value="bMG3"/>
    <property type="match status" value="1"/>
</dbReference>
<dbReference type="InterPro" id="IPR008930">
    <property type="entry name" value="Terpenoid_cyclase/PrenylTrfase"/>
</dbReference>
<feature type="signal peptide" evidence="1">
    <location>
        <begin position="1"/>
        <end position="18"/>
    </location>
</feature>
<dbReference type="SMART" id="SM01360">
    <property type="entry name" value="A2M"/>
    <property type="match status" value="1"/>
</dbReference>
<dbReference type="CDD" id="cd02891">
    <property type="entry name" value="A2M_like"/>
    <property type="match status" value="1"/>
</dbReference>
<dbReference type="InterPro" id="IPR041246">
    <property type="entry name" value="Bact_MG10"/>
</dbReference>
<reference evidence="4 5" key="1">
    <citation type="submission" date="2020-05" db="EMBL/GenBank/DDBJ databases">
        <title>Complete genome sequencing of Campylobacter and Arcobacter type strains.</title>
        <authorList>
            <person name="Miller W.G."/>
            <person name="Yee E."/>
        </authorList>
    </citation>
    <scope>NUCLEOTIDE SEQUENCE [LARGE SCALE GENOMIC DNA]</scope>
    <source>
        <strain evidence="4 5">LMG 6451</strain>
    </source>
</reference>
<dbReference type="SUPFAM" id="SSF48239">
    <property type="entry name" value="Terpenoid cyclases/Protein prenyltransferases"/>
    <property type="match status" value="1"/>
</dbReference>
<evidence type="ECO:0000256" key="1">
    <source>
        <dbReference type="SAM" id="SignalP"/>
    </source>
</evidence>
<evidence type="ECO:0000259" key="2">
    <source>
        <dbReference type="SMART" id="SM01359"/>
    </source>
</evidence>
<dbReference type="InterPro" id="IPR011625">
    <property type="entry name" value="A2M_N_BRD"/>
</dbReference>
<keyword evidence="1" id="KW-0732">Signal</keyword>
<dbReference type="Pfam" id="PF00207">
    <property type="entry name" value="A2M"/>
    <property type="match status" value="1"/>
</dbReference>
<evidence type="ECO:0000313" key="5">
    <source>
        <dbReference type="Proteomes" id="UP000509722"/>
    </source>
</evidence>
<dbReference type="GeneID" id="77175553"/>
<feature type="domain" description="Alpha-2-macroglobulin" evidence="3">
    <location>
        <begin position="1067"/>
        <end position="1157"/>
    </location>
</feature>
<name>A0AAE7E9K7_9BACT</name>
<feature type="chain" id="PRO_5041975313" evidence="1">
    <location>
        <begin position="19"/>
        <end position="1704"/>
    </location>
</feature>
<dbReference type="Proteomes" id="UP000509722">
    <property type="component" value="Chromosome"/>
</dbReference>
<dbReference type="InterPro" id="IPR051802">
    <property type="entry name" value="YfhM-like"/>
</dbReference>
<dbReference type="PANTHER" id="PTHR40094">
    <property type="entry name" value="ALPHA-2-MACROGLOBULIN HOMOLOG"/>
    <property type="match status" value="1"/>
</dbReference>
<dbReference type="Pfam" id="PF17973">
    <property type="entry name" value="bMG10"/>
    <property type="match status" value="1"/>
</dbReference>
<dbReference type="Gene3D" id="1.50.10.20">
    <property type="match status" value="1"/>
</dbReference>
<proteinExistence type="predicted"/>
<protein>
    <submittedName>
        <fullName evidence="4">Alpha-2-macroglobulin domain-containing protein</fullName>
    </submittedName>
</protein>
<dbReference type="GO" id="GO:0004866">
    <property type="term" value="F:endopeptidase inhibitor activity"/>
    <property type="evidence" value="ECO:0007669"/>
    <property type="project" value="InterPro"/>
</dbReference>
<evidence type="ECO:0000259" key="3">
    <source>
        <dbReference type="SMART" id="SM01360"/>
    </source>
</evidence>